<dbReference type="AlphaFoldDB" id="A0A165NRM2"/>
<keyword evidence="1" id="KW-0472">Membrane</keyword>
<dbReference type="EMBL" id="KV425896">
    <property type="protein sequence ID" value="KZW01119.1"/>
    <property type="molecule type" value="Genomic_DNA"/>
</dbReference>
<evidence type="ECO:0000256" key="1">
    <source>
        <dbReference type="SAM" id="Phobius"/>
    </source>
</evidence>
<dbReference type="Proteomes" id="UP000077266">
    <property type="component" value="Unassembled WGS sequence"/>
</dbReference>
<dbReference type="InParanoid" id="A0A165NRM2"/>
<accession>A0A165NRM2</accession>
<keyword evidence="1" id="KW-1133">Transmembrane helix</keyword>
<organism evidence="2 3">
    <name type="scientific">Exidia glandulosa HHB12029</name>
    <dbReference type="NCBI Taxonomy" id="1314781"/>
    <lineage>
        <taxon>Eukaryota</taxon>
        <taxon>Fungi</taxon>
        <taxon>Dikarya</taxon>
        <taxon>Basidiomycota</taxon>
        <taxon>Agaricomycotina</taxon>
        <taxon>Agaricomycetes</taxon>
        <taxon>Auriculariales</taxon>
        <taxon>Exidiaceae</taxon>
        <taxon>Exidia</taxon>
    </lineage>
</organism>
<proteinExistence type="predicted"/>
<name>A0A165NRM2_EXIGL</name>
<keyword evidence="1" id="KW-0812">Transmembrane</keyword>
<sequence length="159" mass="16704">MRHLQLQTISGQDAQTEWIPSATLALGLIGPLHALASVIHPAGMPVVVVAQSSGTLCAVTAAYLHFSTKNMAPDSDAFEEFVSRTPLRGHEPLVCFYTAAALTLVAAGVVHYVAAIVALALAGLSLIWVYRHAALGVVKRSASLVANAAARLRPSRNEV</sequence>
<protein>
    <submittedName>
        <fullName evidence="2">Uncharacterized protein</fullName>
    </submittedName>
</protein>
<evidence type="ECO:0000313" key="2">
    <source>
        <dbReference type="EMBL" id="KZW01119.1"/>
    </source>
</evidence>
<feature type="transmembrane region" description="Helical" evidence="1">
    <location>
        <begin position="109"/>
        <end position="130"/>
    </location>
</feature>
<reference evidence="2 3" key="1">
    <citation type="journal article" date="2016" name="Mol. Biol. Evol.">
        <title>Comparative Genomics of Early-Diverging Mushroom-Forming Fungi Provides Insights into the Origins of Lignocellulose Decay Capabilities.</title>
        <authorList>
            <person name="Nagy L.G."/>
            <person name="Riley R."/>
            <person name="Tritt A."/>
            <person name="Adam C."/>
            <person name="Daum C."/>
            <person name="Floudas D."/>
            <person name="Sun H."/>
            <person name="Yadav J.S."/>
            <person name="Pangilinan J."/>
            <person name="Larsson K.H."/>
            <person name="Matsuura K."/>
            <person name="Barry K."/>
            <person name="Labutti K."/>
            <person name="Kuo R."/>
            <person name="Ohm R.A."/>
            <person name="Bhattacharya S.S."/>
            <person name="Shirouzu T."/>
            <person name="Yoshinaga Y."/>
            <person name="Martin F.M."/>
            <person name="Grigoriev I.V."/>
            <person name="Hibbett D.S."/>
        </authorList>
    </citation>
    <scope>NUCLEOTIDE SEQUENCE [LARGE SCALE GENOMIC DNA]</scope>
    <source>
        <strain evidence="2 3">HHB12029</strain>
    </source>
</reference>
<keyword evidence="3" id="KW-1185">Reference proteome</keyword>
<evidence type="ECO:0000313" key="3">
    <source>
        <dbReference type="Proteomes" id="UP000077266"/>
    </source>
</evidence>
<gene>
    <name evidence="2" type="ORF">EXIGLDRAFT_830297</name>
</gene>